<feature type="domain" description="Glucose-methanol-choline oxidoreductase N-terminal" evidence="8">
    <location>
        <begin position="128"/>
        <end position="151"/>
    </location>
</feature>
<keyword evidence="5" id="KW-0560">Oxidoreductase</keyword>
<reference evidence="10 11" key="1">
    <citation type="journal article" date="2006" name="Genome Biol.">
        <title>Genomic analysis reveals that Pseudomonas aeruginosa virulence is combinatorial.</title>
        <authorList>
            <person name="Lee D.G."/>
            <person name="Urbach J.M."/>
            <person name="Wu G."/>
            <person name="Liberati N.T."/>
            <person name="Feinbaum R.L."/>
            <person name="Miyata S."/>
            <person name="Diggins L.T."/>
            <person name="He J."/>
            <person name="Saucier M."/>
            <person name="Deziel E."/>
            <person name="Friedman L."/>
            <person name="Li L."/>
            <person name="Grills G."/>
            <person name="Montgomery K."/>
            <person name="Kucherlapati R."/>
            <person name="Rahme L.G."/>
            <person name="Ausubel F.M."/>
        </authorList>
    </citation>
    <scope>NUCLEOTIDE SEQUENCE [LARGE SCALE GENOMIC DNA]</scope>
    <source>
        <strain evidence="10 11">UCBPP-PA14</strain>
    </source>
</reference>
<dbReference type="PROSITE" id="PS00624">
    <property type="entry name" value="GMC_OXRED_2"/>
    <property type="match status" value="1"/>
</dbReference>
<evidence type="ECO:0000256" key="5">
    <source>
        <dbReference type="ARBA" id="ARBA00023002"/>
    </source>
</evidence>
<dbReference type="GO" id="GO:0016020">
    <property type="term" value="C:membrane"/>
    <property type="evidence" value="ECO:0007669"/>
    <property type="project" value="TreeGrafter"/>
</dbReference>
<dbReference type="SUPFAM" id="SSF54373">
    <property type="entry name" value="FAD-linked reductases, C-terminal domain"/>
    <property type="match status" value="1"/>
</dbReference>
<dbReference type="InterPro" id="IPR000172">
    <property type="entry name" value="GMC_OxRdtase_N"/>
</dbReference>
<dbReference type="PROSITE" id="PS51318">
    <property type="entry name" value="TAT"/>
    <property type="match status" value="1"/>
</dbReference>
<name>A0A0H2ZAL6_PSEAB</name>
<feature type="binding site" evidence="6">
    <location>
        <position position="130"/>
    </location>
    <ligand>
        <name>FAD</name>
        <dbReference type="ChEBI" id="CHEBI:57692"/>
    </ligand>
</feature>
<protein>
    <submittedName>
        <fullName evidence="10">Putative dehydrogenase</fullName>
    </submittedName>
</protein>
<evidence type="ECO:0000256" key="1">
    <source>
        <dbReference type="ARBA" id="ARBA00001974"/>
    </source>
</evidence>
<feature type="binding site" evidence="6">
    <location>
        <begin position="138"/>
        <end position="141"/>
    </location>
    <ligand>
        <name>FAD</name>
        <dbReference type="ChEBI" id="CHEBI:57692"/>
    </ligand>
</feature>
<dbReference type="AlphaFoldDB" id="A0A0H2ZAL6"/>
<comment type="cofactor">
    <cofactor evidence="1 6">
        <name>FAD</name>
        <dbReference type="ChEBI" id="CHEBI:57692"/>
    </cofactor>
</comment>
<dbReference type="InterPro" id="IPR036188">
    <property type="entry name" value="FAD/NAD-bd_sf"/>
</dbReference>
<evidence type="ECO:0000259" key="8">
    <source>
        <dbReference type="PROSITE" id="PS00623"/>
    </source>
</evidence>
<dbReference type="Pfam" id="PF00732">
    <property type="entry name" value="GMC_oxred_N"/>
    <property type="match status" value="1"/>
</dbReference>
<sequence>MHQPENPARRTLLAQTVAGSAALALGSLLGGAPGVASATAETPRKAFDGGRIDVLIVGGGSAGAVLARRLSERGDRRVLLLEAGQAYPAWDYPRIIASSDSVGGDPASDWGYQSQPGAIGHPIHAIRGKVLGGSSAINGAVAIRARREDFARWNLPGWSYDDLLPAFRRLETRQGGDPALHGGDGPLPVRQLSRADLSPMQRAFVDATLANGFKAIVDFDGADANGVGPYPMNVVNGVRVNTGMAYLDNAVRGRANLSIRGDALVDRVLFEGKRAVGVRLASGEEIHAGEVILSAGAYGSPAILLRSGVGPADELKALSIPLLADLPVGRRLKDHPFYYNAYAARPERIGAQSPVIGAKLWTHSSRAQNGELDLHITATHLFPAEMSPTGVGFVLAVALTRPQSLGSVRLASRDPAVAPLIDLNFLAEAEDRARLLEGVKLARRIGRSEPLAGLIHAELGPGPEARSDAQIEAAIRATLDTYHHPTSSAPMGRAGERWAVVDLEGRVHGLQGLRVIDASIFPDAISVATNITTIAVAEHLAQHIA</sequence>
<dbReference type="Pfam" id="PF05199">
    <property type="entry name" value="GMC_oxred_C"/>
    <property type="match status" value="1"/>
</dbReference>
<dbReference type="PANTHER" id="PTHR11552:SF147">
    <property type="entry name" value="CHOLINE DEHYDROGENASE, MITOCHONDRIAL"/>
    <property type="match status" value="1"/>
</dbReference>
<evidence type="ECO:0000259" key="9">
    <source>
        <dbReference type="PROSITE" id="PS00624"/>
    </source>
</evidence>
<accession>A0A0H2ZAL6</accession>
<dbReference type="InterPro" id="IPR006311">
    <property type="entry name" value="TAT_signal"/>
</dbReference>
<dbReference type="InterPro" id="IPR007867">
    <property type="entry name" value="GMC_OxRtase_C"/>
</dbReference>
<feature type="binding site" evidence="6">
    <location>
        <position position="265"/>
    </location>
    <ligand>
        <name>FAD</name>
        <dbReference type="ChEBI" id="CHEBI:57692"/>
    </ligand>
</feature>
<dbReference type="PIRSF" id="PIRSF000137">
    <property type="entry name" value="Alcohol_oxidase"/>
    <property type="match status" value="1"/>
</dbReference>
<dbReference type="Proteomes" id="UP000000653">
    <property type="component" value="Chromosome"/>
</dbReference>
<dbReference type="SMR" id="A0A0H2ZAL6"/>
<dbReference type="GO" id="GO:0019285">
    <property type="term" value="P:glycine betaine biosynthetic process from choline"/>
    <property type="evidence" value="ECO:0007669"/>
    <property type="project" value="TreeGrafter"/>
</dbReference>
<evidence type="ECO:0000313" key="10">
    <source>
        <dbReference type="EMBL" id="ABJ11300.1"/>
    </source>
</evidence>
<feature type="domain" description="Glucose-methanol-choline oxidoreductase N-terminal" evidence="9">
    <location>
        <begin position="296"/>
        <end position="310"/>
    </location>
</feature>
<keyword evidence="4 6" id="KW-0274">FAD</keyword>
<dbReference type="Gene3D" id="3.50.50.60">
    <property type="entry name" value="FAD/NAD(P)-binding domain"/>
    <property type="match status" value="1"/>
</dbReference>
<dbReference type="EMBL" id="CP000438">
    <property type="protein sequence ID" value="ABJ11300.1"/>
    <property type="molecule type" value="Genomic_DNA"/>
</dbReference>
<organism evidence="10 11">
    <name type="scientific">Pseudomonas aeruginosa (strain UCBPP-PA14)</name>
    <dbReference type="NCBI Taxonomy" id="208963"/>
    <lineage>
        <taxon>Bacteria</taxon>
        <taxon>Pseudomonadati</taxon>
        <taxon>Pseudomonadota</taxon>
        <taxon>Gammaproteobacteria</taxon>
        <taxon>Pseudomonadales</taxon>
        <taxon>Pseudomonadaceae</taxon>
        <taxon>Pseudomonas</taxon>
    </lineage>
</organism>
<dbReference type="RefSeq" id="WP_003139585.1">
    <property type="nucleotide sequence ID" value="NC_008463.1"/>
</dbReference>
<dbReference type="PROSITE" id="PS00623">
    <property type="entry name" value="GMC_OXRED_1"/>
    <property type="match status" value="1"/>
</dbReference>
<comment type="similarity">
    <text evidence="2 7">Belongs to the GMC oxidoreductase family.</text>
</comment>
<proteinExistence type="inferred from homology"/>
<dbReference type="SUPFAM" id="SSF51905">
    <property type="entry name" value="FAD/NAD(P)-binding domain"/>
    <property type="match status" value="1"/>
</dbReference>
<dbReference type="InterPro" id="IPR012132">
    <property type="entry name" value="GMC_OxRdtase"/>
</dbReference>
<evidence type="ECO:0000256" key="2">
    <source>
        <dbReference type="ARBA" id="ARBA00010790"/>
    </source>
</evidence>
<dbReference type="GO" id="GO:0050660">
    <property type="term" value="F:flavin adenine dinucleotide binding"/>
    <property type="evidence" value="ECO:0007669"/>
    <property type="project" value="InterPro"/>
</dbReference>
<dbReference type="BioCyc" id="PAER208963:G1G74-3121-MONOMER"/>
<dbReference type="GO" id="GO:0008812">
    <property type="term" value="F:choline dehydrogenase activity"/>
    <property type="evidence" value="ECO:0007669"/>
    <property type="project" value="TreeGrafter"/>
</dbReference>
<dbReference type="PANTHER" id="PTHR11552">
    <property type="entry name" value="GLUCOSE-METHANOL-CHOLINE GMC OXIDOREDUCTASE"/>
    <property type="match status" value="1"/>
</dbReference>
<evidence type="ECO:0000313" key="11">
    <source>
        <dbReference type="Proteomes" id="UP000000653"/>
    </source>
</evidence>
<evidence type="ECO:0000256" key="7">
    <source>
        <dbReference type="RuleBase" id="RU003968"/>
    </source>
</evidence>
<feature type="binding site" evidence="6">
    <location>
        <position position="482"/>
    </location>
    <ligand>
        <name>substrate</name>
    </ligand>
</feature>
<evidence type="ECO:0000256" key="3">
    <source>
        <dbReference type="ARBA" id="ARBA00022630"/>
    </source>
</evidence>
<evidence type="ECO:0000256" key="6">
    <source>
        <dbReference type="PIRSR" id="PIRSR000137-2"/>
    </source>
</evidence>
<keyword evidence="3 7" id="KW-0285">Flavoprotein</keyword>
<evidence type="ECO:0000256" key="4">
    <source>
        <dbReference type="ARBA" id="ARBA00022827"/>
    </source>
</evidence>
<dbReference type="KEGG" id="pau:PA14_37100"/>
<gene>
    <name evidence="10" type="ordered locus">PA14_37100</name>
</gene>
<dbReference type="Gene3D" id="3.30.410.40">
    <property type="match status" value="1"/>
</dbReference>
<dbReference type="HOGENOM" id="CLU_002865_7_1_6"/>